<organism evidence="1 2">
    <name type="scientific">Trichonephila clavipes</name>
    <name type="common">Golden silk orbweaver</name>
    <name type="synonym">Nephila clavipes</name>
    <dbReference type="NCBI Taxonomy" id="2585209"/>
    <lineage>
        <taxon>Eukaryota</taxon>
        <taxon>Metazoa</taxon>
        <taxon>Ecdysozoa</taxon>
        <taxon>Arthropoda</taxon>
        <taxon>Chelicerata</taxon>
        <taxon>Arachnida</taxon>
        <taxon>Araneae</taxon>
        <taxon>Araneomorphae</taxon>
        <taxon>Entelegynae</taxon>
        <taxon>Araneoidea</taxon>
        <taxon>Nephilidae</taxon>
        <taxon>Trichonephila</taxon>
    </lineage>
</organism>
<name>A0A8X6S6A1_TRICX</name>
<accession>A0A8X6S6A1</accession>
<dbReference type="EMBL" id="BMAU01021252">
    <property type="protein sequence ID" value="GFY05425.1"/>
    <property type="molecule type" value="Genomic_DNA"/>
</dbReference>
<evidence type="ECO:0000313" key="2">
    <source>
        <dbReference type="Proteomes" id="UP000887159"/>
    </source>
</evidence>
<comment type="caution">
    <text evidence="1">The sequence shown here is derived from an EMBL/GenBank/DDBJ whole genome shotgun (WGS) entry which is preliminary data.</text>
</comment>
<gene>
    <name evidence="1" type="ORF">TNCV_961211</name>
</gene>
<protein>
    <submittedName>
        <fullName evidence="1">Uncharacterized protein</fullName>
    </submittedName>
</protein>
<reference evidence="1" key="1">
    <citation type="submission" date="2020-08" db="EMBL/GenBank/DDBJ databases">
        <title>Multicomponent nature underlies the extraordinary mechanical properties of spider dragline silk.</title>
        <authorList>
            <person name="Kono N."/>
            <person name="Nakamura H."/>
            <person name="Mori M."/>
            <person name="Yoshida Y."/>
            <person name="Ohtoshi R."/>
            <person name="Malay A.D."/>
            <person name="Moran D.A.P."/>
            <person name="Tomita M."/>
            <person name="Numata K."/>
            <person name="Arakawa K."/>
        </authorList>
    </citation>
    <scope>NUCLEOTIDE SEQUENCE</scope>
</reference>
<dbReference type="Proteomes" id="UP000887159">
    <property type="component" value="Unassembled WGS sequence"/>
</dbReference>
<dbReference type="AlphaFoldDB" id="A0A8X6S6A1"/>
<evidence type="ECO:0000313" key="1">
    <source>
        <dbReference type="EMBL" id="GFY05425.1"/>
    </source>
</evidence>
<proteinExistence type="predicted"/>
<sequence>MEKKVETQIKQTVRVYKCSATLPLEWLMTQYLGSKPGEGMGVCKCIVPLWHGGTLNSHRTASHLVGFGGKGREGLDTCRLQARGPNHCTAVTACSSAKPSLCKGHVLMSARPQILTFNSGSKWLSLIRCVENRTQQYLPLLKRL</sequence>
<keyword evidence="2" id="KW-1185">Reference proteome</keyword>